<dbReference type="Proteomes" id="UP000681594">
    <property type="component" value="Unassembled WGS sequence"/>
</dbReference>
<comment type="caution">
    <text evidence="2">The sequence shown here is derived from an EMBL/GenBank/DDBJ whole genome shotgun (WGS) entry which is preliminary data.</text>
</comment>
<gene>
    <name evidence="2" type="ORF">J8J14_12605</name>
</gene>
<dbReference type="SUPFAM" id="SSF46955">
    <property type="entry name" value="Putative DNA-binding domain"/>
    <property type="match status" value="1"/>
</dbReference>
<evidence type="ECO:0000313" key="2">
    <source>
        <dbReference type="EMBL" id="MBP0445617.1"/>
    </source>
</evidence>
<evidence type="ECO:0000256" key="1">
    <source>
        <dbReference type="SAM" id="Coils"/>
    </source>
</evidence>
<reference evidence="2 3" key="1">
    <citation type="submission" date="2021-03" db="EMBL/GenBank/DDBJ databases">
        <authorList>
            <person name="So Y."/>
        </authorList>
    </citation>
    <scope>NUCLEOTIDE SEQUENCE [LARGE SCALE GENOMIC DNA]</scope>
    <source>
        <strain evidence="2 3">SSH11</strain>
    </source>
</reference>
<organism evidence="2 3">
    <name type="scientific">Pararoseomonas baculiformis</name>
    <dbReference type="NCBI Taxonomy" id="2820812"/>
    <lineage>
        <taxon>Bacteria</taxon>
        <taxon>Pseudomonadati</taxon>
        <taxon>Pseudomonadota</taxon>
        <taxon>Alphaproteobacteria</taxon>
        <taxon>Acetobacterales</taxon>
        <taxon>Acetobacteraceae</taxon>
        <taxon>Pararoseomonas</taxon>
    </lineage>
</organism>
<feature type="coiled-coil region" evidence="1">
    <location>
        <begin position="64"/>
        <end position="98"/>
    </location>
</feature>
<protein>
    <submittedName>
        <fullName evidence="2">Uncharacterized protein</fullName>
    </submittedName>
</protein>
<accession>A0ABS4AF32</accession>
<dbReference type="RefSeq" id="WP_209379849.1">
    <property type="nucleotide sequence ID" value="NZ_JAGIZB010000010.1"/>
</dbReference>
<evidence type="ECO:0000313" key="3">
    <source>
        <dbReference type="Proteomes" id="UP000681594"/>
    </source>
</evidence>
<keyword evidence="1" id="KW-0175">Coiled coil</keyword>
<keyword evidence="3" id="KW-1185">Reference proteome</keyword>
<dbReference type="InterPro" id="IPR009061">
    <property type="entry name" value="DNA-bd_dom_put_sf"/>
</dbReference>
<dbReference type="EMBL" id="JAGIZB010000010">
    <property type="protein sequence ID" value="MBP0445617.1"/>
    <property type="molecule type" value="Genomic_DNA"/>
</dbReference>
<proteinExistence type="predicted"/>
<name>A0ABS4AF32_9PROT</name>
<sequence>MRGSDAARLARILARLGSDYDGERASAALAADRLMKRLGVSWEELLTMAEEAGRKPGPPPPDLLDAAQSRLRQCQRENADLQRQLTRLKQRLEVLKPRPAPPEEE</sequence>